<reference evidence="8 9" key="1">
    <citation type="submission" date="2009-02" db="EMBL/GenBank/DDBJ databases">
        <title>The Genome Sequence of Oxalobacter formigenes OXCC13.</title>
        <authorList>
            <consortium name="The Broad Institute Genome Sequencing Platform"/>
            <person name="Ward D."/>
            <person name="Young S.K."/>
            <person name="Kodira C.D."/>
            <person name="Zeng Q."/>
            <person name="Koehrsen M."/>
            <person name="Alvarado L."/>
            <person name="Berlin A."/>
            <person name="Borenstein D."/>
            <person name="Chen Z."/>
            <person name="Engels R."/>
            <person name="Freedman E."/>
            <person name="Gellesch M."/>
            <person name="Goldberg J."/>
            <person name="Griggs A."/>
            <person name="Gujja S."/>
            <person name="Heiman D."/>
            <person name="Hepburn T."/>
            <person name="Howarth C."/>
            <person name="Jen D."/>
            <person name="Larson L."/>
            <person name="Lewis B."/>
            <person name="Mehta T."/>
            <person name="Park D."/>
            <person name="Pearson M."/>
            <person name="Roberts A."/>
            <person name="Saif S."/>
            <person name="Shea T."/>
            <person name="Shenoy N."/>
            <person name="Sisk P."/>
            <person name="Stolte C."/>
            <person name="Sykes S."/>
            <person name="Walk T."/>
            <person name="White J."/>
            <person name="Yandava C."/>
            <person name="Allison M.J."/>
            <person name="Lander E."/>
            <person name="Nusbaum C."/>
            <person name="Galagan J."/>
            <person name="Birren B."/>
        </authorList>
    </citation>
    <scope>NUCLEOTIDE SEQUENCE [LARGE SCALE GENOMIC DNA]</scope>
    <source>
        <strain evidence="8 9">OXCC13</strain>
    </source>
</reference>
<dbReference type="InterPro" id="IPR024694">
    <property type="entry name" value="PurE_prokaryotes"/>
</dbReference>
<dbReference type="NCBIfam" id="TIGR01162">
    <property type="entry name" value="purE"/>
    <property type="match status" value="1"/>
</dbReference>
<sequence length="170" mass="18071">MVDTNKEDEKLVGIVMGSTSDWDIMKEAAKMCKDFGVSFEARALSAHRTPEELAEWMTSMEKRGCRAFIAGAGGAAHLAGVVASHTILPIFGVPIPSKYMKGLDSLLATVQMPKGIPVSTLAIGEGGAANAALAVISVLALNDDSLKDKLKAFRVKQSEKVRQATLPELD</sequence>
<dbReference type="SMART" id="SM01001">
    <property type="entry name" value="AIRC"/>
    <property type="match status" value="1"/>
</dbReference>
<dbReference type="InterPro" id="IPR000031">
    <property type="entry name" value="PurE_dom"/>
</dbReference>
<dbReference type="HOGENOM" id="CLU_094982_2_0_4"/>
<accession>C3XAE4</accession>
<dbReference type="GO" id="GO:0016829">
    <property type="term" value="F:lyase activity"/>
    <property type="evidence" value="ECO:0007669"/>
    <property type="project" value="UniProtKB-KW"/>
</dbReference>
<keyword evidence="2 3" id="KW-0413">Isomerase</keyword>
<keyword evidence="8" id="KW-0456">Lyase</keyword>
<dbReference type="GeneID" id="77134826"/>
<dbReference type="Gene3D" id="3.40.50.1970">
    <property type="match status" value="1"/>
</dbReference>
<dbReference type="SUPFAM" id="SSF52255">
    <property type="entry name" value="N5-CAIR mutase (phosphoribosylaminoimidazole carboxylase, PurE)"/>
    <property type="match status" value="1"/>
</dbReference>
<feature type="binding site" evidence="3 5">
    <location>
        <position position="21"/>
    </location>
    <ligand>
        <name>substrate</name>
    </ligand>
</feature>
<gene>
    <name evidence="3 8" type="primary">purE</name>
    <name evidence="8" type="ORF">OFBG_01198</name>
</gene>
<evidence type="ECO:0000313" key="8">
    <source>
        <dbReference type="EMBL" id="EEO30170.1"/>
    </source>
</evidence>
<dbReference type="PANTHER" id="PTHR23046:SF2">
    <property type="entry name" value="PHOSPHORIBOSYLAMINOIMIDAZOLE CARBOXYLASE"/>
    <property type="match status" value="1"/>
</dbReference>
<dbReference type="PANTHER" id="PTHR23046">
    <property type="entry name" value="PHOSPHORIBOSYLAMINOIMIDAZOLE CARBOXYLASE CATALYTIC SUBUNIT"/>
    <property type="match status" value="1"/>
</dbReference>
<feature type="binding site" evidence="3 5">
    <location>
        <position position="48"/>
    </location>
    <ligand>
        <name>substrate</name>
    </ligand>
</feature>
<feature type="domain" description="PurE" evidence="7">
    <location>
        <begin position="10"/>
        <end position="161"/>
    </location>
</feature>
<dbReference type="GO" id="GO:0034023">
    <property type="term" value="F:5-(carboxyamino)imidazole ribonucleotide mutase activity"/>
    <property type="evidence" value="ECO:0007669"/>
    <property type="project" value="UniProtKB-UniRule"/>
</dbReference>
<evidence type="ECO:0000256" key="6">
    <source>
        <dbReference type="SAM" id="Phobius"/>
    </source>
</evidence>
<dbReference type="Pfam" id="PF00731">
    <property type="entry name" value="AIRC"/>
    <property type="match status" value="1"/>
</dbReference>
<keyword evidence="6" id="KW-0812">Transmembrane</keyword>
<organism evidence="8 9">
    <name type="scientific">Oxalobacter formigenes OXCC13</name>
    <dbReference type="NCBI Taxonomy" id="556269"/>
    <lineage>
        <taxon>Bacteria</taxon>
        <taxon>Pseudomonadati</taxon>
        <taxon>Pseudomonadota</taxon>
        <taxon>Betaproteobacteria</taxon>
        <taxon>Burkholderiales</taxon>
        <taxon>Oxalobacteraceae</taxon>
        <taxon>Oxalobacter</taxon>
    </lineage>
</organism>
<dbReference type="Proteomes" id="UP000005089">
    <property type="component" value="Unassembled WGS sequence"/>
</dbReference>
<dbReference type="GO" id="GO:0006189">
    <property type="term" value="P:'de novo' IMP biosynthetic process"/>
    <property type="evidence" value="ECO:0007669"/>
    <property type="project" value="UniProtKB-UniRule"/>
</dbReference>
<feature type="transmembrane region" description="Helical" evidence="6">
    <location>
        <begin position="115"/>
        <end position="141"/>
    </location>
</feature>
<evidence type="ECO:0000256" key="2">
    <source>
        <dbReference type="ARBA" id="ARBA00023235"/>
    </source>
</evidence>
<dbReference type="STRING" id="847.BRW83_0934"/>
<dbReference type="RefSeq" id="WP_005881139.1">
    <property type="nucleotide sequence ID" value="NZ_CP019430.1"/>
</dbReference>
<evidence type="ECO:0000256" key="1">
    <source>
        <dbReference type="ARBA" id="ARBA00022755"/>
    </source>
</evidence>
<feature type="binding site" evidence="3 5">
    <location>
        <position position="18"/>
    </location>
    <ligand>
        <name>substrate</name>
    </ligand>
</feature>
<dbReference type="HAMAP" id="MF_01929">
    <property type="entry name" value="PurE_classI"/>
    <property type="match status" value="1"/>
</dbReference>
<dbReference type="InterPro" id="IPR033747">
    <property type="entry name" value="PurE_ClassI"/>
</dbReference>
<dbReference type="OrthoDB" id="9791908at2"/>
<name>C3XAE4_OXAFO</name>
<feature type="transmembrane region" description="Helical" evidence="6">
    <location>
        <begin position="67"/>
        <end position="95"/>
    </location>
</feature>
<evidence type="ECO:0000256" key="3">
    <source>
        <dbReference type="HAMAP-Rule" id="MF_01929"/>
    </source>
</evidence>
<evidence type="ECO:0000259" key="7">
    <source>
        <dbReference type="SMART" id="SM01001"/>
    </source>
</evidence>
<keyword evidence="1 3" id="KW-0658">Purine biosynthesis</keyword>
<comment type="pathway">
    <text evidence="3 4">Purine metabolism; IMP biosynthesis via de novo pathway; 5-amino-1-(5-phospho-D-ribosyl)imidazole-4-carboxylate from 5-amino-1-(5-phospho-D-ribosyl)imidazole (N5-CAIR route): step 2/2.</text>
</comment>
<keyword evidence="9" id="KW-1185">Reference proteome</keyword>
<dbReference type="EMBL" id="GG658170">
    <property type="protein sequence ID" value="EEO30170.1"/>
    <property type="molecule type" value="Genomic_DNA"/>
</dbReference>
<dbReference type="eggNOG" id="COG0041">
    <property type="taxonomic scope" value="Bacteria"/>
</dbReference>
<keyword evidence="6" id="KW-1133">Transmembrane helix</keyword>
<dbReference type="UniPathway" id="UPA00074">
    <property type="reaction ID" value="UER00943"/>
</dbReference>
<dbReference type="EC" id="5.4.99.18" evidence="3 4"/>
<evidence type="ECO:0000256" key="4">
    <source>
        <dbReference type="PIRNR" id="PIRNR001338"/>
    </source>
</evidence>
<comment type="similarity">
    <text evidence="3">Belongs to the AIR carboxylase family. Class I subfamily.</text>
</comment>
<comment type="function">
    <text evidence="3 4">Catalyzes the conversion of N5-carboxyaminoimidazole ribonucleotide (N5-CAIR) to 4-carboxy-5-aminoimidazole ribonucleotide (CAIR).</text>
</comment>
<keyword evidence="6" id="KW-0472">Membrane</keyword>
<dbReference type="PIRSF" id="PIRSF001338">
    <property type="entry name" value="AIR_carboxylase"/>
    <property type="match status" value="1"/>
</dbReference>
<evidence type="ECO:0000313" key="9">
    <source>
        <dbReference type="Proteomes" id="UP000005089"/>
    </source>
</evidence>
<comment type="catalytic activity">
    <reaction evidence="3 4">
        <text>5-carboxyamino-1-(5-phospho-D-ribosyl)imidazole + H(+) = 5-amino-1-(5-phospho-D-ribosyl)imidazole-4-carboxylate</text>
        <dbReference type="Rhea" id="RHEA:13193"/>
        <dbReference type="ChEBI" id="CHEBI:15378"/>
        <dbReference type="ChEBI" id="CHEBI:58730"/>
        <dbReference type="ChEBI" id="CHEBI:77657"/>
        <dbReference type="EC" id="5.4.99.18"/>
    </reaction>
</comment>
<dbReference type="AlphaFoldDB" id="C3XAE4"/>
<protein>
    <recommendedName>
        <fullName evidence="3 4">N5-carboxyaminoimidazole ribonucleotide mutase</fullName>
        <shortName evidence="3 4">N5-CAIR mutase</shortName>
        <ecNumber evidence="3 4">5.4.99.18</ecNumber>
    </recommendedName>
    <alternativeName>
        <fullName evidence="3">5-(carboxyamino)imidazole ribonucleotide mutase</fullName>
    </alternativeName>
</protein>
<evidence type="ECO:0000256" key="5">
    <source>
        <dbReference type="PIRSR" id="PIRSR001338-1"/>
    </source>
</evidence>
<proteinExistence type="inferred from homology"/>